<keyword evidence="1" id="KW-0677">Repeat</keyword>
<sequence length="341" mass="38276">MGTGRLIRFREEIFMRRGRVWYTAAITLVMMTGLFTITSFAAKGEKITAIKLEVKDNLQLGSALDEEDELEIETSADSYGVAEWEIDNEGFTWNSEHKPRVKVTVTADDDYYFSVSKDKVKIKGDAAKVVSTKKEDSQTLIITLDLKPMAERVGPIEYAYLNGTVATWAPAQGAVAYELYLYRDSKAVGSKRTTTETTYDFGTAIRKDGEYYYKVRAVGAEGSKEGKYTESASRYVSPSEAQALASAGNSKAADGNNGNTPGQWVQDETGWRWLNPDGSYTVNNWAFINNKWYYFGENSYMATGWIQWKELWYYLGPDGDMQTNIQTPDGHMVNGGGVRIW</sequence>
<dbReference type="SUPFAM" id="SSF69360">
    <property type="entry name" value="Cell wall binding repeat"/>
    <property type="match status" value="1"/>
</dbReference>
<dbReference type="AlphaFoldDB" id="A0ABC9TXJ2"/>
<dbReference type="Pfam" id="PF19127">
    <property type="entry name" value="Choline_bind_3"/>
    <property type="match status" value="1"/>
</dbReference>
<dbReference type="EMBL" id="AWSU01000184">
    <property type="protein sequence ID" value="ERI76819.1"/>
    <property type="molecule type" value="Genomic_DNA"/>
</dbReference>
<dbReference type="Proteomes" id="UP000016491">
    <property type="component" value="Unassembled WGS sequence"/>
</dbReference>
<evidence type="ECO:0000256" key="3">
    <source>
        <dbReference type="SAM" id="Phobius"/>
    </source>
</evidence>
<feature type="repeat" description="Cell wall-binding" evidence="2">
    <location>
        <begin position="282"/>
        <end position="301"/>
    </location>
</feature>
<evidence type="ECO:0000313" key="5">
    <source>
        <dbReference type="Proteomes" id="UP000016491"/>
    </source>
</evidence>
<proteinExistence type="predicted"/>
<feature type="transmembrane region" description="Helical" evidence="3">
    <location>
        <begin position="20"/>
        <end position="42"/>
    </location>
</feature>
<keyword evidence="3" id="KW-0812">Transmembrane</keyword>
<protein>
    <submittedName>
        <fullName evidence="4">Cell wall-binding repeat protein</fullName>
    </submittedName>
</protein>
<evidence type="ECO:0000256" key="2">
    <source>
        <dbReference type="PROSITE-ProRule" id="PRU00591"/>
    </source>
</evidence>
<keyword evidence="3" id="KW-0472">Membrane</keyword>
<dbReference type="Gene3D" id="2.60.40.10">
    <property type="entry name" value="Immunoglobulins"/>
    <property type="match status" value="1"/>
</dbReference>
<comment type="caution">
    <text evidence="4">The sequence shown here is derived from an EMBL/GenBank/DDBJ whole genome shotgun (WGS) entry which is preliminary data.</text>
</comment>
<dbReference type="InterPro" id="IPR013783">
    <property type="entry name" value="Ig-like_fold"/>
</dbReference>
<gene>
    <name evidence="4" type="ORF">CLOSYM_02368</name>
</gene>
<accession>A0ABC9TXJ2</accession>
<name>A0ABC9TXJ2_CLOSY</name>
<reference evidence="4 5" key="1">
    <citation type="submission" date="2013-07" db="EMBL/GenBank/DDBJ databases">
        <authorList>
            <person name="Weinstock G."/>
            <person name="Sodergren E."/>
            <person name="Wylie T."/>
            <person name="Fulton L."/>
            <person name="Fulton R."/>
            <person name="Fronick C."/>
            <person name="O'Laughlin M."/>
            <person name="Godfrey J."/>
            <person name="Miner T."/>
            <person name="Herter B."/>
            <person name="Appelbaum E."/>
            <person name="Cordes M."/>
            <person name="Lek S."/>
            <person name="Wollam A."/>
            <person name="Pepin K.H."/>
            <person name="Palsikar V.B."/>
            <person name="Mitreva M."/>
            <person name="Wilson R.K."/>
        </authorList>
    </citation>
    <scope>NUCLEOTIDE SEQUENCE [LARGE SCALE GENOMIC DNA]</scope>
    <source>
        <strain evidence="4 5">ATCC 14940</strain>
    </source>
</reference>
<keyword evidence="3" id="KW-1133">Transmembrane helix</keyword>
<dbReference type="PROSITE" id="PS51170">
    <property type="entry name" value="CW"/>
    <property type="match status" value="1"/>
</dbReference>
<organism evidence="4 5">
    <name type="scientific">[Clostridium] symbiosum ATCC 14940</name>
    <dbReference type="NCBI Taxonomy" id="411472"/>
    <lineage>
        <taxon>Bacteria</taxon>
        <taxon>Bacillati</taxon>
        <taxon>Bacillota</taxon>
        <taxon>Clostridia</taxon>
        <taxon>Lachnospirales</taxon>
        <taxon>Lachnospiraceae</taxon>
        <taxon>Otoolea</taxon>
    </lineage>
</organism>
<dbReference type="InterPro" id="IPR018337">
    <property type="entry name" value="Cell_wall/Cho-bd_repeat"/>
</dbReference>
<evidence type="ECO:0000256" key="1">
    <source>
        <dbReference type="ARBA" id="ARBA00022737"/>
    </source>
</evidence>
<evidence type="ECO:0000313" key="4">
    <source>
        <dbReference type="EMBL" id="ERI76819.1"/>
    </source>
</evidence>
<dbReference type="Gene3D" id="2.10.270.10">
    <property type="entry name" value="Cholin Binding"/>
    <property type="match status" value="1"/>
</dbReference>